<sequence>MRFSRLSTSSVLVTLLATSETVAAASCSVRNVEGKPFLVDWDIWASNVYGSAQNTFLYLFLTSTQLQQLTQILNSRLVRRAMGQSQEQGLRPFRHVLRRARVITYLELAVQNGYWMSERVNPWRVVGGHQE</sequence>
<organism evidence="2 3">
    <name type="scientific">Exserohilum turcicum (strain 28A)</name>
    <name type="common">Northern leaf blight fungus</name>
    <name type="synonym">Setosphaeria turcica</name>
    <dbReference type="NCBI Taxonomy" id="671987"/>
    <lineage>
        <taxon>Eukaryota</taxon>
        <taxon>Fungi</taxon>
        <taxon>Dikarya</taxon>
        <taxon>Ascomycota</taxon>
        <taxon>Pezizomycotina</taxon>
        <taxon>Dothideomycetes</taxon>
        <taxon>Pleosporomycetidae</taxon>
        <taxon>Pleosporales</taxon>
        <taxon>Pleosporineae</taxon>
        <taxon>Pleosporaceae</taxon>
        <taxon>Exserohilum</taxon>
    </lineage>
</organism>
<gene>
    <name evidence="2" type="ORF">SETTUDRAFT_34696</name>
</gene>
<protein>
    <submittedName>
        <fullName evidence="2">Uncharacterized protein</fullName>
    </submittedName>
</protein>
<evidence type="ECO:0000256" key="1">
    <source>
        <dbReference type="SAM" id="SignalP"/>
    </source>
</evidence>
<proteinExistence type="predicted"/>
<reference evidence="2 3" key="1">
    <citation type="journal article" date="2012" name="PLoS Pathog.">
        <title>Diverse lifestyles and strategies of plant pathogenesis encoded in the genomes of eighteen Dothideomycetes fungi.</title>
        <authorList>
            <person name="Ohm R.A."/>
            <person name="Feau N."/>
            <person name="Henrissat B."/>
            <person name="Schoch C.L."/>
            <person name="Horwitz B.A."/>
            <person name="Barry K.W."/>
            <person name="Condon B.J."/>
            <person name="Copeland A.C."/>
            <person name="Dhillon B."/>
            <person name="Glaser F."/>
            <person name="Hesse C.N."/>
            <person name="Kosti I."/>
            <person name="LaButti K."/>
            <person name="Lindquist E.A."/>
            <person name="Lucas S."/>
            <person name="Salamov A.A."/>
            <person name="Bradshaw R.E."/>
            <person name="Ciuffetti L."/>
            <person name="Hamelin R.C."/>
            <person name="Kema G.H.J."/>
            <person name="Lawrence C."/>
            <person name="Scott J.A."/>
            <person name="Spatafora J.W."/>
            <person name="Turgeon B.G."/>
            <person name="de Wit P.J.G.M."/>
            <person name="Zhong S."/>
            <person name="Goodwin S.B."/>
            <person name="Grigoriev I.V."/>
        </authorList>
    </citation>
    <scope>NUCLEOTIDE SEQUENCE [LARGE SCALE GENOMIC DNA]</scope>
    <source>
        <strain evidence="3">28A</strain>
    </source>
</reference>
<dbReference type="HOGENOM" id="CLU_1928901_0_0_1"/>
<dbReference type="Proteomes" id="UP000016935">
    <property type="component" value="Unassembled WGS sequence"/>
</dbReference>
<dbReference type="AlphaFoldDB" id="R0I8T6"/>
<accession>R0I8T6</accession>
<evidence type="ECO:0000313" key="3">
    <source>
        <dbReference type="Proteomes" id="UP000016935"/>
    </source>
</evidence>
<keyword evidence="3" id="KW-1185">Reference proteome</keyword>
<reference evidence="2 3" key="2">
    <citation type="journal article" date="2013" name="PLoS Genet.">
        <title>Comparative genome structure, secondary metabolite, and effector coding capacity across Cochliobolus pathogens.</title>
        <authorList>
            <person name="Condon B.J."/>
            <person name="Leng Y."/>
            <person name="Wu D."/>
            <person name="Bushley K.E."/>
            <person name="Ohm R.A."/>
            <person name="Otillar R."/>
            <person name="Martin J."/>
            <person name="Schackwitz W."/>
            <person name="Grimwood J."/>
            <person name="MohdZainudin N."/>
            <person name="Xue C."/>
            <person name="Wang R."/>
            <person name="Manning V.A."/>
            <person name="Dhillon B."/>
            <person name="Tu Z.J."/>
            <person name="Steffenson B.J."/>
            <person name="Salamov A."/>
            <person name="Sun H."/>
            <person name="Lowry S."/>
            <person name="LaButti K."/>
            <person name="Han J."/>
            <person name="Copeland A."/>
            <person name="Lindquist E."/>
            <person name="Barry K."/>
            <person name="Schmutz J."/>
            <person name="Baker S.E."/>
            <person name="Ciuffetti L.M."/>
            <person name="Grigoriev I.V."/>
            <person name="Zhong S."/>
            <person name="Turgeon B.G."/>
        </authorList>
    </citation>
    <scope>NUCLEOTIDE SEQUENCE [LARGE SCALE GENOMIC DNA]</scope>
    <source>
        <strain evidence="3">28A</strain>
    </source>
</reference>
<feature type="chain" id="PRO_5004352743" evidence="1">
    <location>
        <begin position="25"/>
        <end position="131"/>
    </location>
</feature>
<dbReference type="EMBL" id="KB908855">
    <property type="protein sequence ID" value="EOA81930.1"/>
    <property type="molecule type" value="Genomic_DNA"/>
</dbReference>
<name>R0I8T6_EXST2</name>
<evidence type="ECO:0000313" key="2">
    <source>
        <dbReference type="EMBL" id="EOA81930.1"/>
    </source>
</evidence>
<dbReference type="GeneID" id="19403936"/>
<feature type="signal peptide" evidence="1">
    <location>
        <begin position="1"/>
        <end position="24"/>
    </location>
</feature>
<dbReference type="RefSeq" id="XP_008030102.1">
    <property type="nucleotide sequence ID" value="XM_008031911.1"/>
</dbReference>
<keyword evidence="1" id="KW-0732">Signal</keyword>